<proteinExistence type="predicted"/>
<evidence type="ECO:0000313" key="2">
    <source>
        <dbReference type="Proteomes" id="UP000094580"/>
    </source>
</evidence>
<accession>A0ABX2ZS63</accession>
<dbReference type="Proteomes" id="UP000094580">
    <property type="component" value="Unassembled WGS sequence"/>
</dbReference>
<dbReference type="RefSeq" id="WP_069033800.1">
    <property type="nucleotide sequence ID" value="NZ_MDKC01000013.1"/>
</dbReference>
<name>A0ABX2ZS63_9BACI</name>
<organism evidence="1 2">
    <name type="scientific">Gottfriedia luciferensis</name>
    <dbReference type="NCBI Taxonomy" id="178774"/>
    <lineage>
        <taxon>Bacteria</taxon>
        <taxon>Bacillati</taxon>
        <taxon>Bacillota</taxon>
        <taxon>Bacilli</taxon>
        <taxon>Bacillales</taxon>
        <taxon>Bacillaceae</taxon>
        <taxon>Gottfriedia</taxon>
    </lineage>
</organism>
<reference evidence="1 2" key="1">
    <citation type="submission" date="2016-07" db="EMBL/GenBank/DDBJ databases">
        <authorList>
            <person name="Townsley L."/>
            <person name="Shank E.A."/>
        </authorList>
    </citation>
    <scope>NUCLEOTIDE SEQUENCE [LARGE SCALE GENOMIC DNA]</scope>
    <source>
        <strain evidence="1 2">CH01</strain>
    </source>
</reference>
<dbReference type="InterPro" id="IPR030910">
    <property type="entry name" value="SLAP_dom"/>
</dbReference>
<dbReference type="EMBL" id="MDKC01000013">
    <property type="protein sequence ID" value="ODG92021.1"/>
    <property type="molecule type" value="Genomic_DNA"/>
</dbReference>
<dbReference type="InterPro" id="IPR030911">
    <property type="entry name" value="Sec_acc_SLAP"/>
</dbReference>
<dbReference type="NCBIfam" id="TIGR04399">
    <property type="entry name" value="acc_Sec_SLAP"/>
    <property type="match status" value="1"/>
</dbReference>
<keyword evidence="2" id="KW-1185">Reference proteome</keyword>
<evidence type="ECO:0000313" key="1">
    <source>
        <dbReference type="EMBL" id="ODG92021.1"/>
    </source>
</evidence>
<comment type="caution">
    <text evidence="1">The sequence shown here is derived from an EMBL/GenBank/DDBJ whole genome shotgun (WGS) entry which is preliminary data.</text>
</comment>
<dbReference type="NCBIfam" id="TIGR04398">
    <property type="entry name" value="SLAP_DUP"/>
    <property type="match status" value="2"/>
</dbReference>
<sequence length="302" mass="34374">MLSSIKRLLQKGKDSTVSSSDLLQQTSTDQAVQVEENEVVEIFPKISFHPLMHIEDEKRYVYQFLNNELSPLKPNQLSLSAIELETNDDGSATVTAFVRNSLEKLVRLEDAILLLISEEGELLAKKGFRLEELGEMPPCSSRPWRFVFEREYLLKEDLPEKGFELAFDLSKTIHRLDIDPTWEGRLTEEQITELSNLVNSLPKLRINEVSLHALRASYNEEGNLGVNILVRNGSTQAVSLELLPLEMLNENGEIIAKGLFTLPPLTIQANTSKPWTFIFPKELVEINAFSQWTIRIPEQEVI</sequence>
<gene>
    <name evidence="1" type="ORF">BED47_05965</name>
</gene>
<protein>
    <submittedName>
        <fullName evidence="1">Accessory Sec system S-layer assembly protein</fullName>
    </submittedName>
</protein>